<dbReference type="HOGENOM" id="CLU_141388_0_0_1"/>
<dbReference type="InParanoid" id="A0A0D0B4P4"/>
<accession>A0A0D0B4P4</accession>
<reference evidence="1 2" key="1">
    <citation type="submission" date="2014-04" db="EMBL/GenBank/DDBJ databases">
        <authorList>
            <consortium name="DOE Joint Genome Institute"/>
            <person name="Kuo A."/>
            <person name="Ruytinx J."/>
            <person name="Rineau F."/>
            <person name="Colpaert J."/>
            <person name="Kohler A."/>
            <person name="Nagy L.G."/>
            <person name="Floudas D."/>
            <person name="Copeland A."/>
            <person name="Barry K.W."/>
            <person name="Cichocki N."/>
            <person name="Veneault-Fourrey C."/>
            <person name="LaButti K."/>
            <person name="Lindquist E.A."/>
            <person name="Lipzen A."/>
            <person name="Lundell T."/>
            <person name="Morin E."/>
            <person name="Murat C."/>
            <person name="Sun H."/>
            <person name="Tunlid A."/>
            <person name="Henrissat B."/>
            <person name="Grigoriev I.V."/>
            <person name="Hibbett D.S."/>
            <person name="Martin F."/>
            <person name="Nordberg H.P."/>
            <person name="Cantor M.N."/>
            <person name="Hua S.X."/>
        </authorList>
    </citation>
    <scope>NUCLEOTIDE SEQUENCE [LARGE SCALE GENOMIC DNA]</scope>
    <source>
        <strain evidence="1 2">UH-Slu-Lm8-n1</strain>
    </source>
</reference>
<dbReference type="AlphaFoldDB" id="A0A0D0B4P4"/>
<protein>
    <submittedName>
        <fullName evidence="1">Uncharacterized protein</fullName>
    </submittedName>
</protein>
<name>A0A0D0B4P4_9AGAM</name>
<evidence type="ECO:0000313" key="2">
    <source>
        <dbReference type="Proteomes" id="UP000054485"/>
    </source>
</evidence>
<proteinExistence type="predicted"/>
<gene>
    <name evidence="1" type="ORF">CY34DRAFT_90295</name>
</gene>
<sequence length="114" mass="13264">MNKDNTQDNEQKSQLLYETFFCPNPDNDFVDPNYTYKPSICKFRPITDQQIQRTITKLTLHKAPGPNRISNIVFIKCANLLIHFLGHIFCTTFHLGIYPEEWKKSSTIVLCKPS</sequence>
<dbReference type="Proteomes" id="UP000054485">
    <property type="component" value="Unassembled WGS sequence"/>
</dbReference>
<organism evidence="1 2">
    <name type="scientific">Suillus luteus UH-Slu-Lm8-n1</name>
    <dbReference type="NCBI Taxonomy" id="930992"/>
    <lineage>
        <taxon>Eukaryota</taxon>
        <taxon>Fungi</taxon>
        <taxon>Dikarya</taxon>
        <taxon>Basidiomycota</taxon>
        <taxon>Agaricomycotina</taxon>
        <taxon>Agaricomycetes</taxon>
        <taxon>Agaricomycetidae</taxon>
        <taxon>Boletales</taxon>
        <taxon>Suillineae</taxon>
        <taxon>Suillaceae</taxon>
        <taxon>Suillus</taxon>
    </lineage>
</organism>
<dbReference type="EMBL" id="KN835371">
    <property type="protein sequence ID" value="KIK38843.1"/>
    <property type="molecule type" value="Genomic_DNA"/>
</dbReference>
<dbReference type="STRING" id="930992.A0A0D0B4P4"/>
<dbReference type="OrthoDB" id="412006at2759"/>
<evidence type="ECO:0000313" key="1">
    <source>
        <dbReference type="EMBL" id="KIK38843.1"/>
    </source>
</evidence>
<reference evidence="2" key="2">
    <citation type="submission" date="2015-01" db="EMBL/GenBank/DDBJ databases">
        <title>Evolutionary Origins and Diversification of the Mycorrhizal Mutualists.</title>
        <authorList>
            <consortium name="DOE Joint Genome Institute"/>
            <consortium name="Mycorrhizal Genomics Consortium"/>
            <person name="Kohler A."/>
            <person name="Kuo A."/>
            <person name="Nagy L.G."/>
            <person name="Floudas D."/>
            <person name="Copeland A."/>
            <person name="Barry K.W."/>
            <person name="Cichocki N."/>
            <person name="Veneault-Fourrey C."/>
            <person name="LaButti K."/>
            <person name="Lindquist E.A."/>
            <person name="Lipzen A."/>
            <person name="Lundell T."/>
            <person name="Morin E."/>
            <person name="Murat C."/>
            <person name="Riley R."/>
            <person name="Ohm R."/>
            <person name="Sun H."/>
            <person name="Tunlid A."/>
            <person name="Henrissat B."/>
            <person name="Grigoriev I.V."/>
            <person name="Hibbett D.S."/>
            <person name="Martin F."/>
        </authorList>
    </citation>
    <scope>NUCLEOTIDE SEQUENCE [LARGE SCALE GENOMIC DNA]</scope>
    <source>
        <strain evidence="2">UH-Slu-Lm8-n1</strain>
    </source>
</reference>
<keyword evidence="2" id="KW-1185">Reference proteome</keyword>